<dbReference type="AlphaFoldDB" id="A0ABD1RZS2"/>
<evidence type="ECO:0000256" key="1">
    <source>
        <dbReference type="SAM" id="MobiDB-lite"/>
    </source>
</evidence>
<dbReference type="Proteomes" id="UP001604277">
    <property type="component" value="Unassembled WGS sequence"/>
</dbReference>
<feature type="compositionally biased region" description="Polar residues" evidence="1">
    <location>
        <begin position="103"/>
        <end position="115"/>
    </location>
</feature>
<protein>
    <submittedName>
        <fullName evidence="2">Uncharacterized protein</fullName>
    </submittedName>
</protein>
<feature type="region of interest" description="Disordered" evidence="1">
    <location>
        <begin position="93"/>
        <end position="115"/>
    </location>
</feature>
<proteinExistence type="predicted"/>
<evidence type="ECO:0000313" key="3">
    <source>
        <dbReference type="Proteomes" id="UP001604277"/>
    </source>
</evidence>
<name>A0ABD1RZS2_9LAMI</name>
<comment type="caution">
    <text evidence="2">The sequence shown here is derived from an EMBL/GenBank/DDBJ whole genome shotgun (WGS) entry which is preliminary data.</text>
</comment>
<reference evidence="3" key="1">
    <citation type="submission" date="2024-07" db="EMBL/GenBank/DDBJ databases">
        <title>Two chromosome-level genome assemblies of Korean endemic species Abeliophyllum distichum and Forsythia ovata (Oleaceae).</title>
        <authorList>
            <person name="Jang H."/>
        </authorList>
    </citation>
    <scope>NUCLEOTIDE SEQUENCE [LARGE SCALE GENOMIC DNA]</scope>
</reference>
<evidence type="ECO:0000313" key="2">
    <source>
        <dbReference type="EMBL" id="KAL2493962.1"/>
    </source>
</evidence>
<keyword evidence="3" id="KW-1185">Reference proteome</keyword>
<accession>A0ABD1RZS2</accession>
<organism evidence="2 3">
    <name type="scientific">Forsythia ovata</name>
    <dbReference type="NCBI Taxonomy" id="205694"/>
    <lineage>
        <taxon>Eukaryota</taxon>
        <taxon>Viridiplantae</taxon>
        <taxon>Streptophyta</taxon>
        <taxon>Embryophyta</taxon>
        <taxon>Tracheophyta</taxon>
        <taxon>Spermatophyta</taxon>
        <taxon>Magnoliopsida</taxon>
        <taxon>eudicotyledons</taxon>
        <taxon>Gunneridae</taxon>
        <taxon>Pentapetalae</taxon>
        <taxon>asterids</taxon>
        <taxon>lamiids</taxon>
        <taxon>Lamiales</taxon>
        <taxon>Oleaceae</taxon>
        <taxon>Forsythieae</taxon>
        <taxon>Forsythia</taxon>
    </lineage>
</organism>
<dbReference type="EMBL" id="JBFOLJ010000011">
    <property type="protein sequence ID" value="KAL2493962.1"/>
    <property type="molecule type" value="Genomic_DNA"/>
</dbReference>
<gene>
    <name evidence="2" type="ORF">Fot_37719</name>
</gene>
<sequence>MHWYVGLTKQGQTRPISVTCVSKGPALVNDKTDTVEPGELEREIEMGTLSFNNVQSQRNDYWQDLEIVLENDVRLQANDDNEVDENVYDYREGMDINADDQNVESPAENSKNTAK</sequence>